<name>A0A2M8LIC5_9BACT</name>
<organism evidence="2 3">
    <name type="scientific">Candidatus Uhrbacteria bacterium CG10_big_fil_rev_8_21_14_0_10_48_16</name>
    <dbReference type="NCBI Taxonomy" id="1975038"/>
    <lineage>
        <taxon>Bacteria</taxon>
        <taxon>Candidatus Uhriibacteriota</taxon>
    </lineage>
</organism>
<keyword evidence="1" id="KW-0472">Membrane</keyword>
<feature type="transmembrane region" description="Helical" evidence="1">
    <location>
        <begin position="7"/>
        <end position="28"/>
    </location>
</feature>
<proteinExistence type="predicted"/>
<evidence type="ECO:0008006" key="4">
    <source>
        <dbReference type="Google" id="ProtNLM"/>
    </source>
</evidence>
<protein>
    <recommendedName>
        <fullName evidence="4">Glycosyl hydrolase family 32 N-terminal domain-containing protein</fullName>
    </recommendedName>
</protein>
<reference evidence="3" key="1">
    <citation type="submission" date="2017-09" db="EMBL/GenBank/DDBJ databases">
        <title>Depth-based differentiation of microbial function through sediment-hosted aquifers and enrichment of novel symbionts in the deep terrestrial subsurface.</title>
        <authorList>
            <person name="Probst A.J."/>
            <person name="Ladd B."/>
            <person name="Jarett J.K."/>
            <person name="Geller-Mcgrath D.E."/>
            <person name="Sieber C.M.K."/>
            <person name="Emerson J.B."/>
            <person name="Anantharaman K."/>
            <person name="Thomas B.C."/>
            <person name="Malmstrom R."/>
            <person name="Stieglmeier M."/>
            <person name="Klingl A."/>
            <person name="Woyke T."/>
            <person name="Ryan C.M."/>
            <person name="Banfield J.F."/>
        </authorList>
    </citation>
    <scope>NUCLEOTIDE SEQUENCE [LARGE SCALE GENOMIC DNA]</scope>
</reference>
<dbReference type="CDD" id="cd15482">
    <property type="entry name" value="Sialidase_non-viral"/>
    <property type="match status" value="1"/>
</dbReference>
<evidence type="ECO:0000256" key="1">
    <source>
        <dbReference type="SAM" id="Phobius"/>
    </source>
</evidence>
<dbReference type="InterPro" id="IPR036278">
    <property type="entry name" value="Sialidase_sf"/>
</dbReference>
<evidence type="ECO:0000313" key="3">
    <source>
        <dbReference type="Proteomes" id="UP000231436"/>
    </source>
</evidence>
<dbReference type="Proteomes" id="UP000231436">
    <property type="component" value="Unassembled WGS sequence"/>
</dbReference>
<sequence>MSKTIFNLLLIGVVVLLTILMISAWWGMRSVEPLITPIEEVDLDEESDTESDSDVLTSNLFEIDPGVRATYASNPLVVEQTEETLLLAYEYHSLELKNAPQDRVRFMRTEDGLNFEEEAYDSWQAKPEPLLLSDGTYRRYFYSPVEGGVMSEVSQDGEAFILEEGLRYELAGDGVNNPHVFGVSTYFVDSEGGVVLLYNRTNDAGDVVVNQAYATPESMGMEFILIRENVLADSLETDYYADPHTVVLENGDIWLVVMYQTDGAKPPVGKQGIIYGYVSKDDGKTFTLMGRLFGYDDFDAISLNDPKIVAFPDGTLRVYVASMVVDETADNGYRWDLVSAHN</sequence>
<keyword evidence="1" id="KW-0812">Transmembrane</keyword>
<dbReference type="AlphaFoldDB" id="A0A2M8LIC5"/>
<evidence type="ECO:0000313" key="2">
    <source>
        <dbReference type="EMBL" id="PJE77209.1"/>
    </source>
</evidence>
<dbReference type="EMBL" id="PFEU01000003">
    <property type="protein sequence ID" value="PJE77209.1"/>
    <property type="molecule type" value="Genomic_DNA"/>
</dbReference>
<keyword evidence="1" id="KW-1133">Transmembrane helix</keyword>
<gene>
    <name evidence="2" type="ORF">COV05_00315</name>
</gene>
<comment type="caution">
    <text evidence="2">The sequence shown here is derived from an EMBL/GenBank/DDBJ whole genome shotgun (WGS) entry which is preliminary data.</text>
</comment>
<accession>A0A2M8LIC5</accession>
<dbReference type="SUPFAM" id="SSF50939">
    <property type="entry name" value="Sialidases"/>
    <property type="match status" value="1"/>
</dbReference>